<dbReference type="GO" id="GO:0000976">
    <property type="term" value="F:transcription cis-regulatory region binding"/>
    <property type="evidence" value="ECO:0007669"/>
    <property type="project" value="TreeGrafter"/>
</dbReference>
<feature type="DNA-binding region" description="H-T-H motif" evidence="5">
    <location>
        <begin position="53"/>
        <end position="72"/>
    </location>
</feature>
<dbReference type="Proteomes" id="UP000597989">
    <property type="component" value="Unassembled WGS sequence"/>
</dbReference>
<keyword evidence="4" id="KW-0804">Transcription</keyword>
<dbReference type="Gene3D" id="1.10.357.10">
    <property type="entry name" value="Tetracycline Repressor, domain 2"/>
    <property type="match status" value="1"/>
</dbReference>
<dbReference type="Proteomes" id="UP001500220">
    <property type="component" value="Unassembled WGS sequence"/>
</dbReference>
<evidence type="ECO:0000313" key="7">
    <source>
        <dbReference type="EMBL" id="GAA0505835.1"/>
    </source>
</evidence>
<evidence type="ECO:0000256" key="4">
    <source>
        <dbReference type="ARBA" id="ARBA00023163"/>
    </source>
</evidence>
<reference evidence="7 10" key="2">
    <citation type="journal article" date="2019" name="Int. J. Syst. Evol. Microbiol.">
        <title>The Global Catalogue of Microorganisms (GCM) 10K type strain sequencing project: providing services to taxonomists for standard genome sequencing and annotation.</title>
        <authorList>
            <consortium name="The Broad Institute Genomics Platform"/>
            <consortium name="The Broad Institute Genome Sequencing Center for Infectious Disease"/>
            <person name="Wu L."/>
            <person name="Ma J."/>
        </authorList>
    </citation>
    <scope>NUCLEOTIDE SEQUENCE [LARGE SCALE GENOMIC DNA]</scope>
    <source>
        <strain evidence="7 10">JCM 10664</strain>
    </source>
</reference>
<comment type="caution">
    <text evidence="8">The sequence shown here is derived from an EMBL/GenBank/DDBJ whole genome shotgun (WGS) entry which is preliminary data.</text>
</comment>
<dbReference type="EMBL" id="BMMT01000011">
    <property type="protein sequence ID" value="GGI92461.1"/>
    <property type="molecule type" value="Genomic_DNA"/>
</dbReference>
<keyword evidence="3 5" id="KW-0238">DNA-binding</keyword>
<dbReference type="PROSITE" id="PS50977">
    <property type="entry name" value="HTH_TETR_2"/>
    <property type="match status" value="1"/>
</dbReference>
<evidence type="ECO:0000256" key="1">
    <source>
        <dbReference type="ARBA" id="ARBA00022491"/>
    </source>
</evidence>
<organism evidence="8 9">
    <name type="scientific">Saccharopolyspora thermophila</name>
    <dbReference type="NCBI Taxonomy" id="89367"/>
    <lineage>
        <taxon>Bacteria</taxon>
        <taxon>Bacillati</taxon>
        <taxon>Actinomycetota</taxon>
        <taxon>Actinomycetes</taxon>
        <taxon>Pseudonocardiales</taxon>
        <taxon>Pseudonocardiaceae</taxon>
        <taxon>Saccharopolyspora</taxon>
    </lineage>
</organism>
<evidence type="ECO:0000259" key="6">
    <source>
        <dbReference type="PROSITE" id="PS50977"/>
    </source>
</evidence>
<dbReference type="InterPro" id="IPR001647">
    <property type="entry name" value="HTH_TetR"/>
</dbReference>
<keyword evidence="10" id="KW-1185">Reference proteome</keyword>
<feature type="domain" description="HTH tetR-type" evidence="6">
    <location>
        <begin position="30"/>
        <end position="90"/>
    </location>
</feature>
<dbReference type="InterPro" id="IPR039538">
    <property type="entry name" value="BetI_C"/>
</dbReference>
<dbReference type="GO" id="GO:0003700">
    <property type="term" value="F:DNA-binding transcription factor activity"/>
    <property type="evidence" value="ECO:0007669"/>
    <property type="project" value="TreeGrafter"/>
</dbReference>
<reference evidence="8" key="3">
    <citation type="submission" date="2020-09" db="EMBL/GenBank/DDBJ databases">
        <authorList>
            <person name="Sun Q."/>
            <person name="Zhou Y."/>
        </authorList>
    </citation>
    <scope>NUCLEOTIDE SEQUENCE</scope>
    <source>
        <strain evidence="8">CGMCC 4.7206</strain>
    </source>
</reference>
<keyword evidence="2" id="KW-0805">Transcription regulation</keyword>
<evidence type="ECO:0000313" key="8">
    <source>
        <dbReference type="EMBL" id="GGI92461.1"/>
    </source>
</evidence>
<accession>A0A917JZW1</accession>
<dbReference type="AlphaFoldDB" id="A0A917JZW1"/>
<dbReference type="Pfam" id="PF13977">
    <property type="entry name" value="TetR_C_6"/>
    <property type="match status" value="1"/>
</dbReference>
<dbReference type="SUPFAM" id="SSF46689">
    <property type="entry name" value="Homeodomain-like"/>
    <property type="match status" value="1"/>
</dbReference>
<evidence type="ECO:0000256" key="2">
    <source>
        <dbReference type="ARBA" id="ARBA00023015"/>
    </source>
</evidence>
<dbReference type="PRINTS" id="PR00455">
    <property type="entry name" value="HTHTETR"/>
</dbReference>
<keyword evidence="1" id="KW-0678">Repressor</keyword>
<dbReference type="InterPro" id="IPR009057">
    <property type="entry name" value="Homeodomain-like_sf"/>
</dbReference>
<proteinExistence type="predicted"/>
<name>A0A917JZW1_9PSEU</name>
<sequence length="225" mass="25276">MQVHGKPLANRFAMQLHWKGGRVPKQVDHEARRNQIAEALMRLASKGGLEAVNLRDVAAEAGVSMGAVQHYFRSKDQMLTYAMEHANNRAAARIRQRLQSEPDRPSVRVILRTLMVEMLALSDDSRTEFLTAVAFFLRALNSPDLAADYRKSWPQLEQWVADELRRAQESGDLPPDRDVEKEAAALLLIPDGLSVGLLLGHRTGEQALEAIDYHLDRLFGKSTKD</sequence>
<reference evidence="7" key="4">
    <citation type="submission" date="2023-12" db="EMBL/GenBank/DDBJ databases">
        <authorList>
            <person name="Sun Q."/>
            <person name="Inoue M."/>
        </authorList>
    </citation>
    <scope>NUCLEOTIDE SEQUENCE</scope>
    <source>
        <strain evidence="7">JCM 10664</strain>
    </source>
</reference>
<protein>
    <submittedName>
        <fullName evidence="8">HTH-type transcriptional regulator PksA</fullName>
    </submittedName>
    <submittedName>
        <fullName evidence="7">TetR/AcrR family transcriptional regulator</fullName>
    </submittedName>
</protein>
<dbReference type="PANTHER" id="PTHR30055">
    <property type="entry name" value="HTH-TYPE TRANSCRIPTIONAL REGULATOR RUTR"/>
    <property type="match status" value="1"/>
</dbReference>
<gene>
    <name evidence="8" type="primary">pksA</name>
    <name evidence="7" type="ORF">GCM10009545_04820</name>
    <name evidence="8" type="ORF">GCM10011581_32030</name>
</gene>
<evidence type="ECO:0000256" key="5">
    <source>
        <dbReference type="PROSITE-ProRule" id="PRU00335"/>
    </source>
</evidence>
<dbReference type="EMBL" id="BAAAHC010000003">
    <property type="protein sequence ID" value="GAA0505835.1"/>
    <property type="molecule type" value="Genomic_DNA"/>
</dbReference>
<dbReference type="Pfam" id="PF00440">
    <property type="entry name" value="TetR_N"/>
    <property type="match status" value="1"/>
</dbReference>
<dbReference type="InterPro" id="IPR036271">
    <property type="entry name" value="Tet_transcr_reg_TetR-rel_C_sf"/>
</dbReference>
<reference evidence="8 9" key="1">
    <citation type="journal article" date="2014" name="Int. J. Syst. Evol. Microbiol.">
        <title>Complete genome sequence of Corynebacterium casei LMG S-19264T (=DSM 44701T), isolated from a smear-ripened cheese.</title>
        <authorList>
            <consortium name="US DOE Joint Genome Institute (JGI-PGF)"/>
            <person name="Walter F."/>
            <person name="Albersmeier A."/>
            <person name="Kalinowski J."/>
            <person name="Ruckert C."/>
        </authorList>
    </citation>
    <scope>NUCLEOTIDE SEQUENCE [LARGE SCALE GENOMIC DNA]</scope>
    <source>
        <strain evidence="8 9">CGMCC 4.7206</strain>
    </source>
</reference>
<evidence type="ECO:0000313" key="10">
    <source>
        <dbReference type="Proteomes" id="UP001500220"/>
    </source>
</evidence>
<evidence type="ECO:0000313" key="9">
    <source>
        <dbReference type="Proteomes" id="UP000597989"/>
    </source>
</evidence>
<dbReference type="SUPFAM" id="SSF48498">
    <property type="entry name" value="Tetracyclin repressor-like, C-terminal domain"/>
    <property type="match status" value="1"/>
</dbReference>
<dbReference type="PANTHER" id="PTHR30055:SF234">
    <property type="entry name" value="HTH-TYPE TRANSCRIPTIONAL REGULATOR BETI"/>
    <property type="match status" value="1"/>
</dbReference>
<evidence type="ECO:0000256" key="3">
    <source>
        <dbReference type="ARBA" id="ARBA00023125"/>
    </source>
</evidence>
<dbReference type="InterPro" id="IPR050109">
    <property type="entry name" value="HTH-type_TetR-like_transc_reg"/>
</dbReference>